<dbReference type="RefSeq" id="WP_204468126.1">
    <property type="nucleotide sequence ID" value="NZ_JACLYU010000003.1"/>
</dbReference>
<name>A0A938WX14_9BIFI</name>
<comment type="caution">
    <text evidence="2">The sequence shown here is derived from an EMBL/GenBank/DDBJ whole genome shotgun (WGS) entry which is preliminary data.</text>
</comment>
<sequence>MDRSSSMPSQFAYHQSEHRQSTYDGIPSPGDLHVYEGSLAVGFAGGAVPYHIACVFPGDSFADQCHSLALHACRIACYTADVLRGRLDPDRLRKVVTDECLDRMRLMARLLDHHMLKDKRMLDSFTRMPVVPVWLNGMLVNPTSLEMDSALTIGGVIYLSNVKLNRFGGIWKCTFADMG</sequence>
<reference evidence="2" key="1">
    <citation type="submission" date="2020-08" db="EMBL/GenBank/DDBJ databases">
        <authorList>
            <person name="Cejkova D."/>
            <person name="Kubasova T."/>
            <person name="Jahodarova E."/>
            <person name="Rychlik I."/>
        </authorList>
    </citation>
    <scope>NUCLEOTIDE SEQUENCE</scope>
    <source>
        <strain evidence="2">An836</strain>
    </source>
</reference>
<proteinExistence type="predicted"/>
<gene>
    <name evidence="2" type="ORF">H7U32_03570</name>
</gene>
<organism evidence="2 3">
    <name type="scientific">Bifidobacterium pullorum subsp. saeculare</name>
    <dbReference type="NCBI Taxonomy" id="78257"/>
    <lineage>
        <taxon>Bacteria</taxon>
        <taxon>Bacillati</taxon>
        <taxon>Actinomycetota</taxon>
        <taxon>Actinomycetes</taxon>
        <taxon>Bifidobacteriales</taxon>
        <taxon>Bifidobacteriaceae</taxon>
        <taxon>Bifidobacterium</taxon>
    </lineage>
</organism>
<dbReference type="EMBL" id="JACLYU010000003">
    <property type="protein sequence ID" value="MBM6699416.1"/>
    <property type="molecule type" value="Genomic_DNA"/>
</dbReference>
<evidence type="ECO:0000256" key="1">
    <source>
        <dbReference type="SAM" id="MobiDB-lite"/>
    </source>
</evidence>
<keyword evidence="3" id="KW-1185">Reference proteome</keyword>
<accession>A0A938WX14</accession>
<evidence type="ECO:0000313" key="2">
    <source>
        <dbReference type="EMBL" id="MBM6699416.1"/>
    </source>
</evidence>
<protein>
    <submittedName>
        <fullName evidence="2">Uncharacterized protein</fullName>
    </submittedName>
</protein>
<reference evidence="2" key="2">
    <citation type="journal article" date="2021" name="Sci. Rep.">
        <title>The distribution of antibiotic resistance genes in chicken gut microbiota commensals.</title>
        <authorList>
            <person name="Juricova H."/>
            <person name="Matiasovicova J."/>
            <person name="Kubasova T."/>
            <person name="Cejkova D."/>
            <person name="Rychlik I."/>
        </authorList>
    </citation>
    <scope>NUCLEOTIDE SEQUENCE</scope>
    <source>
        <strain evidence="2">An836</strain>
    </source>
</reference>
<feature type="compositionally biased region" description="Polar residues" evidence="1">
    <location>
        <begin position="1"/>
        <end position="13"/>
    </location>
</feature>
<dbReference type="AlphaFoldDB" id="A0A938WX14"/>
<evidence type="ECO:0000313" key="3">
    <source>
        <dbReference type="Proteomes" id="UP000718821"/>
    </source>
</evidence>
<feature type="region of interest" description="Disordered" evidence="1">
    <location>
        <begin position="1"/>
        <end position="22"/>
    </location>
</feature>
<dbReference type="Proteomes" id="UP000718821">
    <property type="component" value="Unassembled WGS sequence"/>
</dbReference>